<dbReference type="InterPro" id="IPR011010">
    <property type="entry name" value="DNA_brk_join_enz"/>
</dbReference>
<dbReference type="InterPro" id="IPR010998">
    <property type="entry name" value="Integrase_recombinase_N"/>
</dbReference>
<dbReference type="EMBL" id="JACOQI010000031">
    <property type="protein sequence ID" value="MBC5772093.1"/>
    <property type="molecule type" value="Genomic_DNA"/>
</dbReference>
<dbReference type="CDD" id="cd01189">
    <property type="entry name" value="INT_ICEBs1_C_like"/>
    <property type="match status" value="1"/>
</dbReference>
<dbReference type="InterPro" id="IPR013762">
    <property type="entry name" value="Integrase-like_cat_sf"/>
</dbReference>
<evidence type="ECO:0000259" key="9">
    <source>
        <dbReference type="PROSITE" id="PS51900"/>
    </source>
</evidence>
<dbReference type="PROSITE" id="PS51900">
    <property type="entry name" value="CB"/>
    <property type="match status" value="1"/>
</dbReference>
<dbReference type="PANTHER" id="PTHR30349">
    <property type="entry name" value="PHAGE INTEGRASE-RELATED"/>
    <property type="match status" value="1"/>
</dbReference>
<evidence type="ECO:0000256" key="7">
    <source>
        <dbReference type="SAM" id="MobiDB-lite"/>
    </source>
</evidence>
<dbReference type="PROSITE" id="PS51898">
    <property type="entry name" value="TYR_RECOMBINASE"/>
    <property type="match status" value="1"/>
</dbReference>
<dbReference type="InterPro" id="IPR050090">
    <property type="entry name" value="Tyrosine_recombinase_XerCD"/>
</dbReference>
<evidence type="ECO:0000313" key="11">
    <source>
        <dbReference type="Proteomes" id="UP000620327"/>
    </source>
</evidence>
<evidence type="ECO:0000256" key="1">
    <source>
        <dbReference type="ARBA" id="ARBA00003283"/>
    </source>
</evidence>
<dbReference type="PANTHER" id="PTHR30349:SF91">
    <property type="entry name" value="INTA PROTEIN"/>
    <property type="match status" value="1"/>
</dbReference>
<name>A0A923MLR7_9FIRM</name>
<dbReference type="InterPro" id="IPR002104">
    <property type="entry name" value="Integrase_catalytic"/>
</dbReference>
<feature type="region of interest" description="Disordered" evidence="7">
    <location>
        <begin position="1"/>
        <end position="45"/>
    </location>
</feature>
<protein>
    <submittedName>
        <fullName evidence="10">Site-specific integrase</fullName>
    </submittedName>
</protein>
<dbReference type="RefSeq" id="WP_187016240.1">
    <property type="nucleotide sequence ID" value="NZ_JACOQI010000031.1"/>
</dbReference>
<keyword evidence="4 6" id="KW-0238">DNA-binding</keyword>
<evidence type="ECO:0000256" key="2">
    <source>
        <dbReference type="ARBA" id="ARBA00008857"/>
    </source>
</evidence>
<organism evidence="10 11">
    <name type="scientific">Dysosmobacter segnis</name>
    <dbReference type="NCBI Taxonomy" id="2763042"/>
    <lineage>
        <taxon>Bacteria</taxon>
        <taxon>Bacillati</taxon>
        <taxon>Bacillota</taxon>
        <taxon>Clostridia</taxon>
        <taxon>Eubacteriales</taxon>
        <taxon>Oscillospiraceae</taxon>
        <taxon>Dysosmobacter</taxon>
    </lineage>
</organism>
<dbReference type="SUPFAM" id="SSF56349">
    <property type="entry name" value="DNA breaking-rejoining enzymes"/>
    <property type="match status" value="1"/>
</dbReference>
<dbReference type="Gene3D" id="1.10.150.130">
    <property type="match status" value="1"/>
</dbReference>
<dbReference type="Proteomes" id="UP000620327">
    <property type="component" value="Unassembled WGS sequence"/>
</dbReference>
<proteinExistence type="inferred from homology"/>
<evidence type="ECO:0000256" key="3">
    <source>
        <dbReference type="ARBA" id="ARBA00022908"/>
    </source>
</evidence>
<keyword evidence="5" id="KW-0233">DNA recombination</keyword>
<dbReference type="Gene3D" id="1.10.443.10">
    <property type="entry name" value="Intergrase catalytic core"/>
    <property type="match status" value="1"/>
</dbReference>
<dbReference type="GO" id="GO:0006310">
    <property type="term" value="P:DNA recombination"/>
    <property type="evidence" value="ECO:0007669"/>
    <property type="project" value="UniProtKB-KW"/>
</dbReference>
<feature type="domain" description="Core-binding (CB)" evidence="9">
    <location>
        <begin position="72"/>
        <end position="156"/>
    </location>
</feature>
<reference evidence="10" key="1">
    <citation type="submission" date="2020-08" db="EMBL/GenBank/DDBJ databases">
        <title>Genome public.</title>
        <authorList>
            <person name="Liu C."/>
            <person name="Sun Q."/>
        </authorList>
    </citation>
    <scope>NUCLEOTIDE SEQUENCE</scope>
    <source>
        <strain evidence="10">BX15</strain>
    </source>
</reference>
<gene>
    <name evidence="10" type="ORF">H8Z83_17535</name>
</gene>
<dbReference type="GO" id="GO:0003677">
    <property type="term" value="F:DNA binding"/>
    <property type="evidence" value="ECO:0007669"/>
    <property type="project" value="UniProtKB-UniRule"/>
</dbReference>
<dbReference type="InterPro" id="IPR004107">
    <property type="entry name" value="Integrase_SAM-like_N"/>
</dbReference>
<feature type="compositionally biased region" description="Polar residues" evidence="7">
    <location>
        <begin position="1"/>
        <end position="10"/>
    </location>
</feature>
<dbReference type="AlphaFoldDB" id="A0A923MLR7"/>
<evidence type="ECO:0000256" key="6">
    <source>
        <dbReference type="PROSITE-ProRule" id="PRU01248"/>
    </source>
</evidence>
<feature type="domain" description="Tyr recombinase" evidence="8">
    <location>
        <begin position="177"/>
        <end position="377"/>
    </location>
</feature>
<evidence type="ECO:0000256" key="4">
    <source>
        <dbReference type="ARBA" id="ARBA00023125"/>
    </source>
</evidence>
<dbReference type="GO" id="GO:0015074">
    <property type="term" value="P:DNA integration"/>
    <property type="evidence" value="ECO:0007669"/>
    <property type="project" value="UniProtKB-KW"/>
</dbReference>
<evidence type="ECO:0000256" key="5">
    <source>
        <dbReference type="ARBA" id="ARBA00023172"/>
    </source>
</evidence>
<sequence length="388" mass="43913">MKSNTKNAKGSGTIRKRSDGRWEARYTTGIDPKTGKQTQKSVYGKTQKEVRQKLTEVTAEIDSGTYLEQTKDTVGEWLDTWLKTYALYSVKSYTYDAYERSCNIHIKPALGRIRLSALTAPQIQQFYNSLITEKELSPKTVKNIHGVLHRALGQAVKLGMLRSNPTNVCDLPKAHRKEIKPMEQAEITKFLQAIQGTKYGLVYQITLFTGLREGEVLGLTWDCIDFQHNAIYINKQLQKTKKVGGTYCLAPTKNSRNRTILTAPSVMALLRKQKSQQAQMRLLAGEAWNNSWDLVFTNELGGHLCHCTVYKKFKAIVRELGMPEERFHDLRHSFAVASIESGDDIKTVQSNLGHATASFTLDVYGHVSQKMRQQSADRMEEFIQKVSG</sequence>
<dbReference type="Pfam" id="PF00589">
    <property type="entry name" value="Phage_integrase"/>
    <property type="match status" value="1"/>
</dbReference>
<comment type="caution">
    <text evidence="10">The sequence shown here is derived from an EMBL/GenBank/DDBJ whole genome shotgun (WGS) entry which is preliminary data.</text>
</comment>
<comment type="function">
    <text evidence="1">Site-specific tyrosine recombinase, which acts by catalyzing the cutting and rejoining of the recombining DNA molecules.</text>
</comment>
<keyword evidence="11" id="KW-1185">Reference proteome</keyword>
<keyword evidence="3" id="KW-0229">DNA integration</keyword>
<dbReference type="Pfam" id="PF14659">
    <property type="entry name" value="Phage_int_SAM_3"/>
    <property type="match status" value="1"/>
</dbReference>
<dbReference type="InterPro" id="IPR044068">
    <property type="entry name" value="CB"/>
</dbReference>
<evidence type="ECO:0000259" key="8">
    <source>
        <dbReference type="PROSITE" id="PS51898"/>
    </source>
</evidence>
<accession>A0A923MLR7</accession>
<comment type="similarity">
    <text evidence="2">Belongs to the 'phage' integrase family.</text>
</comment>
<evidence type="ECO:0000313" key="10">
    <source>
        <dbReference type="EMBL" id="MBC5772093.1"/>
    </source>
</evidence>